<gene>
    <name evidence="2" type="ORF">KIPB_017092</name>
</gene>
<reference evidence="2 3" key="1">
    <citation type="journal article" date="2018" name="PLoS ONE">
        <title>The draft genome of Kipferlia bialata reveals reductive genome evolution in fornicate parasites.</title>
        <authorList>
            <person name="Tanifuji G."/>
            <person name="Takabayashi S."/>
            <person name="Kume K."/>
            <person name="Takagi M."/>
            <person name="Nakayama T."/>
            <person name="Kamikawa R."/>
            <person name="Inagaki Y."/>
            <person name="Hashimoto T."/>
        </authorList>
    </citation>
    <scope>NUCLEOTIDE SEQUENCE [LARGE SCALE GENOMIC DNA]</scope>
    <source>
        <strain evidence="2">NY0173</strain>
    </source>
</reference>
<comment type="caution">
    <text evidence="2">The sequence shown here is derived from an EMBL/GenBank/DDBJ whole genome shotgun (WGS) entry which is preliminary data.</text>
</comment>
<organism evidence="2 3">
    <name type="scientific">Kipferlia bialata</name>
    <dbReference type="NCBI Taxonomy" id="797122"/>
    <lineage>
        <taxon>Eukaryota</taxon>
        <taxon>Metamonada</taxon>
        <taxon>Carpediemonas-like organisms</taxon>
        <taxon>Kipferlia</taxon>
    </lineage>
</organism>
<dbReference type="EMBL" id="BDIP01011078">
    <property type="protein sequence ID" value="GIQ92981.1"/>
    <property type="molecule type" value="Genomic_DNA"/>
</dbReference>
<dbReference type="Proteomes" id="UP000265618">
    <property type="component" value="Unassembled WGS sequence"/>
</dbReference>
<accession>A0A9K3GSQ9</accession>
<keyword evidence="3" id="KW-1185">Reference proteome</keyword>
<evidence type="ECO:0000313" key="3">
    <source>
        <dbReference type="Proteomes" id="UP000265618"/>
    </source>
</evidence>
<protein>
    <submittedName>
        <fullName evidence="2">Uncharacterized protein</fullName>
    </submittedName>
</protein>
<feature type="non-terminal residue" evidence="2">
    <location>
        <position position="1"/>
    </location>
</feature>
<dbReference type="AlphaFoldDB" id="A0A9K3GSQ9"/>
<evidence type="ECO:0000313" key="2">
    <source>
        <dbReference type="EMBL" id="GIQ92981.1"/>
    </source>
</evidence>
<proteinExistence type="predicted"/>
<feature type="region of interest" description="Disordered" evidence="1">
    <location>
        <begin position="16"/>
        <end position="45"/>
    </location>
</feature>
<sequence length="76" mass="8375">GDMYHMMIEASTDISAGPLPASETVSVSGTPNTKDRSEVSAETGTTYHNPMVDHYDYPMVTISKWVPEYTLCMLCI</sequence>
<feature type="compositionally biased region" description="Polar residues" evidence="1">
    <location>
        <begin position="23"/>
        <end position="32"/>
    </location>
</feature>
<evidence type="ECO:0000256" key="1">
    <source>
        <dbReference type="SAM" id="MobiDB-lite"/>
    </source>
</evidence>
<name>A0A9K3GSQ9_9EUKA</name>